<dbReference type="Gene3D" id="1.25.40.10">
    <property type="entry name" value="Tetratricopeptide repeat domain"/>
    <property type="match status" value="3"/>
</dbReference>
<sequence length="1017" mass="115514">MWRTSCTARSKALSPYAQALKHVALKGVVALGPSAKEMEIDMYRRGTLPADYRPPVQGKWDDTIERWAYAWQFPAEEEGDDVVASVEKNGKAMQELLELGERLVSSPPSTVPKSGVHSTKYTAVLAAAEQPPVLVPSHKYDVLEGDLSYLSRMPEEETRPIMAVEQFSEEMNIPIAYLDDKSERANASKELSAIMGGAGLDFTEEGLVVALSALSRQHYYDAARAIFFFAAEVGLGPNAEMYKALMKHSSSQGKVNDSMALIEEMKTRGITPRIGNWHELMRSFHNARDYSAVAQIVDNMKMYANIEPNEVTFALQLRALSKDTSQANSLAESVQLFDQMENVYGFIASRPHYDALMFSLSQSPLPEMRLRCEELAQKMELMGIPWNATTYLNLIRSAQVVGDVDTVERLLAKMRDNRVPVNMLHLSWAVQAHVQCLIRADYEKMKEQKSDIYSMWLEHMSTCFSIYELVVRRGWEMQLPFVNALLRLCCQTAILSIEHLPDNASAIGKFEEQASKVWADTFDEWRLKKDVYSYECYIALLAHQQRIDQAEKLFQQMVLQEDLVPSRRTYECLIFMHLSSGEEGGAARALQYLEAMENARVPVRASLLKKIVRVNNAAGYKRDMKRRARRIMQAREEYFVRKQEGVEFPVQPLAVTVDPAVSESTKIVQPLPVPSDTTLGWWEQWKKATVSKHELFAEENTDGTPKGATFDEKNAALAQLGIDSAFKSPADVPALRKHKLLPKIRQQEGEIAGSLWALDGGELAYPKSGGGPQGWGVRLWRERAIVKQEYQAVLDGKAPVPDFSDMGKAVRVAGDQLDIEESRATNHGELTDWRQYPQHRYDDGSMKPASEMAHAVPPSAEFVWQGEQRDSLAPYKSDAEIALESDNTFYTQLKNDTESSTKELVEVLQNKEENVVQLTSQGPTRRSKYDYLQKWREMYRHGTLEAPEAPPLRFGRSPDDHRDSLAFSVRDWYQRNKKTPATRAQLQRWEAEEARSTEERLSKKALQRNKRRQRRSR</sequence>
<dbReference type="PANTHER" id="PTHR13547:SF10">
    <property type="entry name" value="PENTACOTRIPEPTIDE-REPEAT REGION OF PRORP DOMAIN-CONTAINING PROTEIN"/>
    <property type="match status" value="1"/>
</dbReference>
<gene>
    <name evidence="3" type="ORF">LSCM1_06507</name>
</gene>
<dbReference type="RefSeq" id="XP_067179243.1">
    <property type="nucleotide sequence ID" value="XM_067323929.1"/>
</dbReference>
<dbReference type="PROSITE" id="PS51375">
    <property type="entry name" value="PPR"/>
    <property type="match status" value="1"/>
</dbReference>
<proteinExistence type="predicted"/>
<dbReference type="Proteomes" id="UP000673552">
    <property type="component" value="Unassembled WGS sequence"/>
</dbReference>
<dbReference type="Pfam" id="PF13812">
    <property type="entry name" value="PPR_3"/>
    <property type="match status" value="2"/>
</dbReference>
<dbReference type="EMBL" id="JAFEUZ010000020">
    <property type="protein sequence ID" value="KAG5480080.1"/>
    <property type="molecule type" value="Genomic_DNA"/>
</dbReference>
<dbReference type="FunFam" id="1.25.40.10:FF:001032">
    <property type="entry name" value="PPR repeat family, putative"/>
    <property type="match status" value="1"/>
</dbReference>
<reference evidence="4" key="1">
    <citation type="journal article" date="2021" name="Microbiol. Resour. Announc.">
        <title>LGAAP: Leishmaniinae Genome Assembly and Annotation Pipeline.</title>
        <authorList>
            <person name="Almutairi H."/>
            <person name="Urbaniak M.D."/>
            <person name="Bates M.D."/>
            <person name="Jariyapan N."/>
            <person name="Kwakye-Nuako G."/>
            <person name="Thomaz-Soccol V."/>
            <person name="Al-Salem W.S."/>
            <person name="Dillon R.J."/>
            <person name="Bates P.A."/>
            <person name="Gatherer D."/>
        </authorList>
    </citation>
    <scope>NUCLEOTIDE SEQUENCE [LARGE SCALE GENOMIC DNA]</scope>
</reference>
<feature type="compositionally biased region" description="Basic and acidic residues" evidence="2">
    <location>
        <begin position="989"/>
        <end position="1002"/>
    </location>
</feature>
<keyword evidence="4" id="KW-1185">Reference proteome</keyword>
<protein>
    <recommendedName>
        <fullName evidence="5">Pentacotripeptide-repeat region of PRORP domain-containing protein</fullName>
    </recommendedName>
</protein>
<evidence type="ECO:0000256" key="1">
    <source>
        <dbReference type="PROSITE-ProRule" id="PRU00708"/>
    </source>
</evidence>
<dbReference type="GeneID" id="92516441"/>
<reference evidence="4" key="2">
    <citation type="journal article" date="2021" name="Sci. Data">
        <title>Chromosome-scale genome sequencing, assembly and annotation of six genomes from subfamily Leishmaniinae.</title>
        <authorList>
            <person name="Almutairi H."/>
            <person name="Urbaniak M.D."/>
            <person name="Bates M.D."/>
            <person name="Jariyapan N."/>
            <person name="Kwakye-Nuako G."/>
            <person name="Thomaz Soccol V."/>
            <person name="Al-Salem W.S."/>
            <person name="Dillon R.J."/>
            <person name="Bates P.A."/>
            <person name="Gatherer D."/>
        </authorList>
    </citation>
    <scope>NUCLEOTIDE SEQUENCE [LARGE SCALE GENOMIC DNA]</scope>
</reference>
<organism evidence="3 4">
    <name type="scientific">Leishmania martiniquensis</name>
    <dbReference type="NCBI Taxonomy" id="1580590"/>
    <lineage>
        <taxon>Eukaryota</taxon>
        <taxon>Discoba</taxon>
        <taxon>Euglenozoa</taxon>
        <taxon>Kinetoplastea</taxon>
        <taxon>Metakinetoplastina</taxon>
        <taxon>Trypanosomatida</taxon>
        <taxon>Trypanosomatidae</taxon>
        <taxon>Leishmaniinae</taxon>
        <taxon>Leishmania</taxon>
    </lineage>
</organism>
<comment type="caution">
    <text evidence="3">The sequence shown here is derived from an EMBL/GenBank/DDBJ whole genome shotgun (WGS) entry which is preliminary data.</text>
</comment>
<dbReference type="PANTHER" id="PTHR13547">
    <property type="match status" value="1"/>
</dbReference>
<feature type="repeat" description="PPR" evidence="1">
    <location>
        <begin position="238"/>
        <end position="272"/>
    </location>
</feature>
<dbReference type="InterPro" id="IPR011990">
    <property type="entry name" value="TPR-like_helical_dom_sf"/>
</dbReference>
<dbReference type="AlphaFoldDB" id="A0A836KRI3"/>
<dbReference type="KEGG" id="lmat:92516441"/>
<feature type="region of interest" description="Disordered" evidence="2">
    <location>
        <begin position="976"/>
        <end position="1017"/>
    </location>
</feature>
<feature type="compositionally biased region" description="Basic residues" evidence="2">
    <location>
        <begin position="1003"/>
        <end position="1017"/>
    </location>
</feature>
<name>A0A836KRI3_9TRYP</name>
<dbReference type="GO" id="GO:0004526">
    <property type="term" value="F:ribonuclease P activity"/>
    <property type="evidence" value="ECO:0007669"/>
    <property type="project" value="TreeGrafter"/>
</dbReference>
<dbReference type="OrthoDB" id="185373at2759"/>
<evidence type="ECO:0000313" key="3">
    <source>
        <dbReference type="EMBL" id="KAG5480080.1"/>
    </source>
</evidence>
<evidence type="ECO:0008006" key="5">
    <source>
        <dbReference type="Google" id="ProtNLM"/>
    </source>
</evidence>
<evidence type="ECO:0000256" key="2">
    <source>
        <dbReference type="SAM" id="MobiDB-lite"/>
    </source>
</evidence>
<dbReference type="InterPro" id="IPR002885">
    <property type="entry name" value="PPR_rpt"/>
</dbReference>
<dbReference type="GO" id="GO:0001682">
    <property type="term" value="P:tRNA 5'-leader removal"/>
    <property type="evidence" value="ECO:0007669"/>
    <property type="project" value="TreeGrafter"/>
</dbReference>
<accession>A0A836KRI3</accession>
<dbReference type="FunFam" id="1.25.40.10:FF:001033">
    <property type="entry name" value="PPR repeat family, putative"/>
    <property type="match status" value="1"/>
</dbReference>
<evidence type="ECO:0000313" key="4">
    <source>
        <dbReference type="Proteomes" id="UP000673552"/>
    </source>
</evidence>